<dbReference type="Proteomes" id="UP001328107">
    <property type="component" value="Unassembled WGS sequence"/>
</dbReference>
<gene>
    <name evidence="1" type="ORF">PMAYCL1PPCAC_15078</name>
</gene>
<sequence length="67" mass="7281">LSLLFGGSLYASLRRGRQATVHGAARCLGMTTAMLMVLPMGFLFFSSFYARVAWLMISGPVVFCTVT</sequence>
<protein>
    <submittedName>
        <fullName evidence="1">Uncharacterized protein</fullName>
    </submittedName>
</protein>
<evidence type="ECO:0000313" key="1">
    <source>
        <dbReference type="EMBL" id="GMR44883.1"/>
    </source>
</evidence>
<comment type="caution">
    <text evidence="1">The sequence shown here is derived from an EMBL/GenBank/DDBJ whole genome shotgun (WGS) entry which is preliminary data.</text>
</comment>
<feature type="non-terminal residue" evidence="1">
    <location>
        <position position="1"/>
    </location>
</feature>
<feature type="non-terminal residue" evidence="1">
    <location>
        <position position="67"/>
    </location>
</feature>
<dbReference type="EMBL" id="BTRK01000004">
    <property type="protein sequence ID" value="GMR44883.1"/>
    <property type="molecule type" value="Genomic_DNA"/>
</dbReference>
<evidence type="ECO:0000313" key="2">
    <source>
        <dbReference type="Proteomes" id="UP001328107"/>
    </source>
</evidence>
<proteinExistence type="predicted"/>
<accession>A0AAN5CI65</accession>
<keyword evidence="2" id="KW-1185">Reference proteome</keyword>
<dbReference type="AlphaFoldDB" id="A0AAN5CI65"/>
<name>A0AAN5CI65_9BILA</name>
<reference evidence="2" key="1">
    <citation type="submission" date="2022-10" db="EMBL/GenBank/DDBJ databases">
        <title>Genome assembly of Pristionchus species.</title>
        <authorList>
            <person name="Yoshida K."/>
            <person name="Sommer R.J."/>
        </authorList>
    </citation>
    <scope>NUCLEOTIDE SEQUENCE [LARGE SCALE GENOMIC DNA]</scope>
    <source>
        <strain evidence="2">RS5460</strain>
    </source>
</reference>
<organism evidence="1 2">
    <name type="scientific">Pristionchus mayeri</name>
    <dbReference type="NCBI Taxonomy" id="1317129"/>
    <lineage>
        <taxon>Eukaryota</taxon>
        <taxon>Metazoa</taxon>
        <taxon>Ecdysozoa</taxon>
        <taxon>Nematoda</taxon>
        <taxon>Chromadorea</taxon>
        <taxon>Rhabditida</taxon>
        <taxon>Rhabditina</taxon>
        <taxon>Diplogasteromorpha</taxon>
        <taxon>Diplogasteroidea</taxon>
        <taxon>Neodiplogasteridae</taxon>
        <taxon>Pristionchus</taxon>
    </lineage>
</organism>